<keyword evidence="2" id="KW-1185">Reference proteome</keyword>
<organism evidence="1 2">
    <name type="scientific">Lindgomyces ingoldianus</name>
    <dbReference type="NCBI Taxonomy" id="673940"/>
    <lineage>
        <taxon>Eukaryota</taxon>
        <taxon>Fungi</taxon>
        <taxon>Dikarya</taxon>
        <taxon>Ascomycota</taxon>
        <taxon>Pezizomycotina</taxon>
        <taxon>Dothideomycetes</taxon>
        <taxon>Pleosporomycetidae</taxon>
        <taxon>Pleosporales</taxon>
        <taxon>Lindgomycetaceae</taxon>
        <taxon>Lindgomyces</taxon>
    </lineage>
</organism>
<comment type="caution">
    <text evidence="1">The sequence shown here is derived from an EMBL/GenBank/DDBJ whole genome shotgun (WGS) entry which is preliminary data.</text>
</comment>
<evidence type="ECO:0000313" key="2">
    <source>
        <dbReference type="Proteomes" id="UP000799755"/>
    </source>
</evidence>
<gene>
    <name evidence="1" type="ORF">BDR25DRAFT_325409</name>
</gene>
<accession>A0ACB6QWB2</accession>
<sequence length="151" mass="16228">MSSDADYASFLDKANQDTGAASTAQKSSKQYSTKSVNTVVPKVLEGVEECYISDADEPFEPVSLRFEGQRVSADDLKKLIGHDADVASVGVKEFDPKDQYKNVMEAVKAAGSGDVSVFRVEHGGTRAEYYVVSVDEPEGRLVGLKALAVES</sequence>
<protein>
    <submittedName>
        <fullName evidence="1">Uncharacterized protein</fullName>
    </submittedName>
</protein>
<name>A0ACB6QWB2_9PLEO</name>
<reference evidence="1" key="1">
    <citation type="journal article" date="2020" name="Stud. Mycol.">
        <title>101 Dothideomycetes genomes: a test case for predicting lifestyles and emergence of pathogens.</title>
        <authorList>
            <person name="Haridas S."/>
            <person name="Albert R."/>
            <person name="Binder M."/>
            <person name="Bloem J."/>
            <person name="Labutti K."/>
            <person name="Salamov A."/>
            <person name="Andreopoulos B."/>
            <person name="Baker S."/>
            <person name="Barry K."/>
            <person name="Bills G."/>
            <person name="Bluhm B."/>
            <person name="Cannon C."/>
            <person name="Castanera R."/>
            <person name="Culley D."/>
            <person name="Daum C."/>
            <person name="Ezra D."/>
            <person name="Gonzalez J."/>
            <person name="Henrissat B."/>
            <person name="Kuo A."/>
            <person name="Liang C."/>
            <person name="Lipzen A."/>
            <person name="Lutzoni F."/>
            <person name="Magnuson J."/>
            <person name="Mondo S."/>
            <person name="Nolan M."/>
            <person name="Ohm R."/>
            <person name="Pangilinan J."/>
            <person name="Park H.-J."/>
            <person name="Ramirez L."/>
            <person name="Alfaro M."/>
            <person name="Sun H."/>
            <person name="Tritt A."/>
            <person name="Yoshinaga Y."/>
            <person name="Zwiers L.-H."/>
            <person name="Turgeon B."/>
            <person name="Goodwin S."/>
            <person name="Spatafora J."/>
            <person name="Crous P."/>
            <person name="Grigoriev I."/>
        </authorList>
    </citation>
    <scope>NUCLEOTIDE SEQUENCE</scope>
    <source>
        <strain evidence="1">ATCC 200398</strain>
    </source>
</reference>
<evidence type="ECO:0000313" key="1">
    <source>
        <dbReference type="EMBL" id="KAF2470577.1"/>
    </source>
</evidence>
<dbReference type="Proteomes" id="UP000799755">
    <property type="component" value="Unassembled WGS sequence"/>
</dbReference>
<proteinExistence type="predicted"/>
<dbReference type="EMBL" id="MU003507">
    <property type="protein sequence ID" value="KAF2470577.1"/>
    <property type="molecule type" value="Genomic_DNA"/>
</dbReference>